<reference evidence="3" key="1">
    <citation type="submission" date="2017-02" db="UniProtKB">
        <authorList>
            <consortium name="WormBaseParasite"/>
        </authorList>
    </citation>
    <scope>IDENTIFICATION</scope>
</reference>
<dbReference type="WBParaSite" id="ALUE_0000303401-mRNA-1">
    <property type="protein sequence ID" value="ALUE_0000303401-mRNA-1"/>
    <property type="gene ID" value="ALUE_0000303401"/>
</dbReference>
<keyword evidence="1" id="KW-0812">Transmembrane</keyword>
<evidence type="ECO:0000313" key="3">
    <source>
        <dbReference type="WBParaSite" id="ALUE_0000303401-mRNA-1"/>
    </source>
</evidence>
<feature type="transmembrane region" description="Helical" evidence="1">
    <location>
        <begin position="124"/>
        <end position="144"/>
    </location>
</feature>
<keyword evidence="1" id="KW-0472">Membrane</keyword>
<evidence type="ECO:0000313" key="2">
    <source>
        <dbReference type="Proteomes" id="UP000036681"/>
    </source>
</evidence>
<dbReference type="Proteomes" id="UP000036681">
    <property type="component" value="Unplaced"/>
</dbReference>
<dbReference type="AlphaFoldDB" id="A0A0M3HN32"/>
<name>A0A0M3HN32_ASCLU</name>
<keyword evidence="1" id="KW-1133">Transmembrane helix</keyword>
<keyword evidence="2" id="KW-1185">Reference proteome</keyword>
<accession>A0A0M3HN32</accession>
<organism evidence="2 3">
    <name type="scientific">Ascaris lumbricoides</name>
    <name type="common">Giant roundworm</name>
    <dbReference type="NCBI Taxonomy" id="6252"/>
    <lineage>
        <taxon>Eukaryota</taxon>
        <taxon>Metazoa</taxon>
        <taxon>Ecdysozoa</taxon>
        <taxon>Nematoda</taxon>
        <taxon>Chromadorea</taxon>
        <taxon>Rhabditida</taxon>
        <taxon>Spirurina</taxon>
        <taxon>Ascaridomorpha</taxon>
        <taxon>Ascaridoidea</taxon>
        <taxon>Ascarididae</taxon>
        <taxon>Ascaris</taxon>
    </lineage>
</organism>
<proteinExistence type="predicted"/>
<evidence type="ECO:0000256" key="1">
    <source>
        <dbReference type="SAM" id="Phobius"/>
    </source>
</evidence>
<protein>
    <submittedName>
        <fullName evidence="3">Secreted protein</fullName>
    </submittedName>
</protein>
<sequence>MISAVSVLSARLASLVCRSLRSVRNCGADPVKSHSPIWHLPLTSRIPSIEVDAHHKCFINVAHGIAIIAIFRVSDIFTSMHRNRQHNRLPEICSPFYNATDSPISLILSLPFPFILPPPIHSSFLLLSLLIHLLPLSPLLYVFLSRCTSPSIPLSMFACHKHA</sequence>